<evidence type="ECO:0000256" key="2">
    <source>
        <dbReference type="ARBA" id="ARBA00009626"/>
    </source>
</evidence>
<keyword evidence="3 6" id="KW-0805">Transcription regulation</keyword>
<evidence type="ECO:0000256" key="8">
    <source>
        <dbReference type="SAM" id="MobiDB-lite"/>
    </source>
</evidence>
<feature type="region of interest" description="Disordered" evidence="8">
    <location>
        <begin position="413"/>
        <end position="457"/>
    </location>
</feature>
<feature type="region of interest" description="Disordered" evidence="8">
    <location>
        <begin position="1"/>
        <end position="97"/>
    </location>
</feature>
<dbReference type="Proteomes" id="UP001059596">
    <property type="component" value="Unassembled WGS sequence"/>
</dbReference>
<name>A0A9P9YQB6_9MUSC</name>
<sequence length="507" mass="56172">MKGSHYVATHGRLTPDPPYVHSNRGYSTDGDETHSHRAPSERTYSEYTLTHERISPHYSHSQMGLSSSPDNGGPRSLSGPPPTRQPPRAPSALSYDQAGDAGSDIYVTSAAYKAPSEIRQVAESYRYSQRPVSRGAPRSVYSVASTAKTGRSARSTTRRGAKIETMSAPNPFCPNVKGFYEPLYVWILGIVFLIFGFLTLIGCMIYCVYVFRDAKTPSQVRNEDLYWTRHWQKNIGYTPQEINYKADKYDAYSDRYSERLLLLIDDIEMIAKELIEQAHQKISSTELVDLLDLLVAKDEEFRKMLELAEEQAKVEEAMDKLRAKVEVHDREIQKLQKSLKDAELILSTAIFQARQKLASINQANKRPVSSEELIKYAHRISSANAVSAPLTWCIGDLRRPYPTDIEMRNGLLGKSEQNINGGPVTHQNSGIPSEQQRSLSGSGGSGSGSGAGGEVPNAFQNQFNWNLGELHMTMGASGNTVALETRAQDDVEVMSTDSSSSSSSDSQ</sequence>
<dbReference type="GO" id="GO:0003712">
    <property type="term" value="F:transcription coregulator activity"/>
    <property type="evidence" value="ECO:0007669"/>
    <property type="project" value="InterPro"/>
</dbReference>
<evidence type="ECO:0000256" key="4">
    <source>
        <dbReference type="ARBA" id="ARBA00023163"/>
    </source>
</evidence>
<evidence type="ECO:0000256" key="3">
    <source>
        <dbReference type="ARBA" id="ARBA00023015"/>
    </source>
</evidence>
<dbReference type="PANTHER" id="PTHR41155">
    <property type="entry name" value="FI19525P1"/>
    <property type="match status" value="1"/>
</dbReference>
<keyword evidence="6" id="KW-0010">Activator</keyword>
<evidence type="ECO:0000256" key="5">
    <source>
        <dbReference type="ARBA" id="ARBA00023242"/>
    </source>
</evidence>
<dbReference type="AlphaFoldDB" id="A0A9P9YQB6"/>
<dbReference type="PANTHER" id="PTHR41155:SF1">
    <property type="entry name" value="FI19525P1"/>
    <property type="match status" value="1"/>
</dbReference>
<feature type="compositionally biased region" description="Basic and acidic residues" evidence="8">
    <location>
        <begin position="31"/>
        <end position="55"/>
    </location>
</feature>
<evidence type="ECO:0000256" key="9">
    <source>
        <dbReference type="SAM" id="Phobius"/>
    </source>
</evidence>
<feature type="region of interest" description="Disordered" evidence="8">
    <location>
        <begin position="486"/>
        <end position="507"/>
    </location>
</feature>
<dbReference type="EMBL" id="JAMKOV010000003">
    <property type="protein sequence ID" value="KAI8041141.1"/>
    <property type="molecule type" value="Genomic_DNA"/>
</dbReference>
<comment type="subunit">
    <text evidence="6">Component of the Mediator complex.</text>
</comment>
<reference evidence="10" key="1">
    <citation type="journal article" date="2023" name="Genome Biol. Evol.">
        <title>Long-read-based Genome Assembly of Drosophila gunungcola Reveals Fewer Chemosensory Genes in Flower-breeding Species.</title>
        <authorList>
            <person name="Negi A."/>
            <person name="Liao B.Y."/>
            <person name="Yeh S.D."/>
        </authorList>
    </citation>
    <scope>NUCLEOTIDE SEQUENCE</scope>
    <source>
        <strain evidence="10">Sukarami</strain>
    </source>
</reference>
<keyword evidence="9" id="KW-0812">Transmembrane</keyword>
<evidence type="ECO:0000313" key="10">
    <source>
        <dbReference type="EMBL" id="KAI8041141.1"/>
    </source>
</evidence>
<feature type="compositionally biased region" description="Low complexity" evidence="8">
    <location>
        <begin position="495"/>
        <end position="507"/>
    </location>
</feature>
<evidence type="ECO:0000256" key="7">
    <source>
        <dbReference type="SAM" id="Coils"/>
    </source>
</evidence>
<accession>A0A9P9YQB6</accession>
<dbReference type="InterPro" id="IPR019258">
    <property type="entry name" value="Mediator_Med4"/>
</dbReference>
<evidence type="ECO:0000313" key="11">
    <source>
        <dbReference type="Proteomes" id="UP001059596"/>
    </source>
</evidence>
<feature type="compositionally biased region" description="Polar residues" evidence="8">
    <location>
        <begin position="58"/>
        <end position="70"/>
    </location>
</feature>
<evidence type="ECO:0000256" key="1">
    <source>
        <dbReference type="ARBA" id="ARBA00004123"/>
    </source>
</evidence>
<feature type="coiled-coil region" evidence="7">
    <location>
        <begin position="304"/>
        <end position="345"/>
    </location>
</feature>
<feature type="compositionally biased region" description="Polar residues" evidence="8">
    <location>
        <begin position="415"/>
        <end position="437"/>
    </location>
</feature>
<keyword evidence="4 6" id="KW-0804">Transcription</keyword>
<comment type="similarity">
    <text evidence="2 6">Belongs to the Mediator complex subunit 4 family.</text>
</comment>
<dbReference type="GO" id="GO:0016592">
    <property type="term" value="C:mediator complex"/>
    <property type="evidence" value="ECO:0007669"/>
    <property type="project" value="InterPro"/>
</dbReference>
<comment type="caution">
    <text evidence="10">The sequence shown here is derived from an EMBL/GenBank/DDBJ whole genome shotgun (WGS) entry which is preliminary data.</text>
</comment>
<organism evidence="10 11">
    <name type="scientific">Drosophila gunungcola</name>
    <name type="common">fruit fly</name>
    <dbReference type="NCBI Taxonomy" id="103775"/>
    <lineage>
        <taxon>Eukaryota</taxon>
        <taxon>Metazoa</taxon>
        <taxon>Ecdysozoa</taxon>
        <taxon>Arthropoda</taxon>
        <taxon>Hexapoda</taxon>
        <taxon>Insecta</taxon>
        <taxon>Pterygota</taxon>
        <taxon>Neoptera</taxon>
        <taxon>Endopterygota</taxon>
        <taxon>Diptera</taxon>
        <taxon>Brachycera</taxon>
        <taxon>Muscomorpha</taxon>
        <taxon>Ephydroidea</taxon>
        <taxon>Drosophilidae</taxon>
        <taxon>Drosophila</taxon>
        <taxon>Sophophora</taxon>
    </lineage>
</organism>
<keyword evidence="9" id="KW-1133">Transmembrane helix</keyword>
<keyword evidence="9" id="KW-0472">Membrane</keyword>
<feature type="compositionally biased region" description="Pro residues" evidence="8">
    <location>
        <begin position="79"/>
        <end position="89"/>
    </location>
</feature>
<protein>
    <recommendedName>
        <fullName evidence="6">Mediator of RNA polymerase II transcription subunit 4</fullName>
    </recommendedName>
    <alternativeName>
        <fullName evidence="6">Mediator complex subunit 4</fullName>
    </alternativeName>
</protein>
<proteinExistence type="inferred from homology"/>
<evidence type="ECO:0000256" key="6">
    <source>
        <dbReference type="RuleBase" id="RU364141"/>
    </source>
</evidence>
<keyword evidence="11" id="KW-1185">Reference proteome</keyword>
<keyword evidence="7" id="KW-0175">Coiled coil</keyword>
<comment type="subcellular location">
    <subcellularLocation>
        <location evidence="1 6">Nucleus</location>
    </subcellularLocation>
</comment>
<keyword evidence="5 6" id="KW-0539">Nucleus</keyword>
<gene>
    <name evidence="6" type="primary">MED4</name>
    <name evidence="10" type="ORF">M5D96_005393</name>
</gene>
<feature type="compositionally biased region" description="Gly residues" evidence="8">
    <location>
        <begin position="441"/>
        <end position="453"/>
    </location>
</feature>
<feature type="transmembrane region" description="Helical" evidence="9">
    <location>
        <begin position="183"/>
        <end position="211"/>
    </location>
</feature>
<dbReference type="GO" id="GO:0006357">
    <property type="term" value="P:regulation of transcription by RNA polymerase II"/>
    <property type="evidence" value="ECO:0007669"/>
    <property type="project" value="InterPro"/>
</dbReference>
<dbReference type="Pfam" id="PF10018">
    <property type="entry name" value="Med4"/>
    <property type="match status" value="1"/>
</dbReference>
<comment type="function">
    <text evidence="6">Component of the Mediator complex, a coactivator involved in the regulated transcription of nearly all RNA polymerase II-dependent genes. Mediator functions as a bridge to convey information from gene-specific regulatory proteins to the basal RNA polymerase II transcription machinery. Mediator is recruited to promoters by direct interactions with regulatory proteins and serves as a scaffold for the assembly of a functional preinitiation complex with RNA polymerase II and the general transcription factors.</text>
</comment>